<dbReference type="InterPro" id="IPR037883">
    <property type="entry name" value="Knr4/Smi1-like_sf"/>
</dbReference>
<dbReference type="EMBL" id="LR586016">
    <property type="protein sequence ID" value="VIP04566.1"/>
    <property type="molecule type" value="Genomic_DNA"/>
</dbReference>
<accession>A0A6C2YSY1</accession>
<reference evidence="2" key="1">
    <citation type="submission" date="2019-04" db="EMBL/GenBank/DDBJ databases">
        <authorList>
            <consortium name="Science for Life Laboratories"/>
        </authorList>
    </citation>
    <scope>NUCLEOTIDE SEQUENCE</scope>
    <source>
        <strain evidence="2">MBLW1</strain>
    </source>
</reference>
<sequence length="152" mass="16973">MDQELISKMESAGQRFDFYGPQSLESIEQLEMLLDVRLPPSYREFLHTLGGGGYSLEGGFCGIFDNDPSLIEGGTTYGETVIAREEIGLPHHLIVILHDSDLMIYWCLDFSRQRPDSECPVVGFDSETRATTGDVGATFRDVLLNYLSGTER</sequence>
<dbReference type="Pfam" id="PF14567">
    <property type="entry name" value="SUKH_5"/>
    <property type="match status" value="1"/>
</dbReference>
<dbReference type="SMART" id="SM00860">
    <property type="entry name" value="SMI1_KNR4"/>
    <property type="match status" value="1"/>
</dbReference>
<dbReference type="SUPFAM" id="SSF160631">
    <property type="entry name" value="SMI1/KNR4-like"/>
    <property type="match status" value="1"/>
</dbReference>
<dbReference type="KEGG" id="tim:GMBLW1_46270"/>
<dbReference type="EMBL" id="LR593887">
    <property type="protein sequence ID" value="VTS06493.1"/>
    <property type="molecule type" value="Genomic_DNA"/>
</dbReference>
<dbReference type="Gene3D" id="3.40.1580.10">
    <property type="entry name" value="SMI1/KNR4-like"/>
    <property type="match status" value="1"/>
</dbReference>
<proteinExistence type="predicted"/>
<evidence type="ECO:0000259" key="1">
    <source>
        <dbReference type="SMART" id="SM00860"/>
    </source>
</evidence>
<dbReference type="AlphaFoldDB" id="A0A6C2YSY1"/>
<dbReference type="InParanoid" id="A0A6C2YSY1"/>
<name>A0A6C2YSY1_9BACT</name>
<feature type="domain" description="Knr4/Smi1-like" evidence="1">
    <location>
        <begin position="21"/>
        <end position="145"/>
    </location>
</feature>
<protein>
    <recommendedName>
        <fullName evidence="1">Knr4/Smi1-like domain-containing protein</fullName>
    </recommendedName>
</protein>
<dbReference type="Proteomes" id="UP000464378">
    <property type="component" value="Chromosome"/>
</dbReference>
<evidence type="ECO:0000313" key="2">
    <source>
        <dbReference type="EMBL" id="VIP04566.1"/>
    </source>
</evidence>
<organism evidence="2">
    <name type="scientific">Tuwongella immobilis</name>
    <dbReference type="NCBI Taxonomy" id="692036"/>
    <lineage>
        <taxon>Bacteria</taxon>
        <taxon>Pseudomonadati</taxon>
        <taxon>Planctomycetota</taxon>
        <taxon>Planctomycetia</taxon>
        <taxon>Gemmatales</taxon>
        <taxon>Gemmataceae</taxon>
        <taxon>Tuwongella</taxon>
    </lineage>
</organism>
<evidence type="ECO:0000313" key="3">
    <source>
        <dbReference type="Proteomes" id="UP000464378"/>
    </source>
</evidence>
<keyword evidence="3" id="KW-1185">Reference proteome</keyword>
<gene>
    <name evidence="2" type="ORF">GMBLW1_46270</name>
</gene>
<dbReference type="InterPro" id="IPR018958">
    <property type="entry name" value="Knr4/Smi1-like_dom"/>
</dbReference>
<dbReference type="RefSeq" id="WP_162659636.1">
    <property type="nucleotide sequence ID" value="NZ_LR593887.1"/>
</dbReference>